<protein>
    <submittedName>
        <fullName evidence="2">Uncharacterized protein</fullName>
    </submittedName>
</protein>
<gene>
    <name evidence="2" type="ORF">LCGC14_1714920</name>
</gene>
<organism evidence="2">
    <name type="scientific">marine sediment metagenome</name>
    <dbReference type="NCBI Taxonomy" id="412755"/>
    <lineage>
        <taxon>unclassified sequences</taxon>
        <taxon>metagenomes</taxon>
        <taxon>ecological metagenomes</taxon>
    </lineage>
</organism>
<keyword evidence="1" id="KW-1133">Transmembrane helix</keyword>
<reference evidence="2" key="1">
    <citation type="journal article" date="2015" name="Nature">
        <title>Complex archaea that bridge the gap between prokaryotes and eukaryotes.</title>
        <authorList>
            <person name="Spang A."/>
            <person name="Saw J.H."/>
            <person name="Jorgensen S.L."/>
            <person name="Zaremba-Niedzwiedzka K."/>
            <person name="Martijn J."/>
            <person name="Lind A.E."/>
            <person name="van Eijk R."/>
            <person name="Schleper C."/>
            <person name="Guy L."/>
            <person name="Ettema T.J."/>
        </authorList>
    </citation>
    <scope>NUCLEOTIDE SEQUENCE</scope>
</reference>
<comment type="caution">
    <text evidence="2">The sequence shown here is derived from an EMBL/GenBank/DDBJ whole genome shotgun (WGS) entry which is preliminary data.</text>
</comment>
<proteinExistence type="predicted"/>
<dbReference type="AlphaFoldDB" id="A0A0F9I1L9"/>
<feature type="transmembrane region" description="Helical" evidence="1">
    <location>
        <begin position="20"/>
        <end position="39"/>
    </location>
</feature>
<evidence type="ECO:0000313" key="2">
    <source>
        <dbReference type="EMBL" id="KKM13569.1"/>
    </source>
</evidence>
<accession>A0A0F9I1L9</accession>
<keyword evidence="1" id="KW-0812">Transmembrane</keyword>
<dbReference type="EMBL" id="LAZR01015351">
    <property type="protein sequence ID" value="KKM13569.1"/>
    <property type="molecule type" value="Genomic_DNA"/>
</dbReference>
<sequence>MNVSTKIIIVSGVVLFLTGYNNLMLMRFGFLITFILYVANKIMVDNFLNSYNTGKVRK</sequence>
<keyword evidence="1" id="KW-0472">Membrane</keyword>
<name>A0A0F9I1L9_9ZZZZ</name>
<evidence type="ECO:0000256" key="1">
    <source>
        <dbReference type="SAM" id="Phobius"/>
    </source>
</evidence>